<dbReference type="AlphaFoldDB" id="A0A8J2BJF5"/>
<comment type="caution">
    <text evidence="1">The sequence shown here is derived from an EMBL/GenBank/DDBJ whole genome shotgun (WGS) entry which is preliminary data.</text>
</comment>
<dbReference type="Proteomes" id="UP000663859">
    <property type="component" value="Unassembled WGS sequence"/>
</dbReference>
<keyword evidence="2" id="KW-1185">Reference proteome</keyword>
<name>A0A8J2BJF5_9BACT</name>
<dbReference type="EMBL" id="CAJNOB010000004">
    <property type="protein sequence ID" value="CAF0692421.1"/>
    <property type="molecule type" value="Genomic_DNA"/>
</dbReference>
<proteinExistence type="predicted"/>
<accession>A0A8J2BJF5</accession>
<protein>
    <submittedName>
        <fullName evidence="1">Uncharacterized protein</fullName>
    </submittedName>
</protein>
<gene>
    <name evidence="1" type="ORF">MPNT_120012</name>
</gene>
<organism evidence="1 2">
    <name type="scientific">Candidatus Methylacidithermus pantelleriae</name>
    <dbReference type="NCBI Taxonomy" id="2744239"/>
    <lineage>
        <taxon>Bacteria</taxon>
        <taxon>Pseudomonadati</taxon>
        <taxon>Verrucomicrobiota</taxon>
        <taxon>Methylacidiphilae</taxon>
        <taxon>Methylacidiphilales</taxon>
        <taxon>Methylacidiphilaceae</taxon>
        <taxon>Candidatus Methylacidithermus</taxon>
    </lineage>
</organism>
<sequence length="56" mass="6608">MRQHGRPVWWVVWVGGEWVDLRVCRETSKRVQAGVEEIRRSERAGRESGGLKVREF</sequence>
<evidence type="ECO:0000313" key="1">
    <source>
        <dbReference type="EMBL" id="CAF0692421.1"/>
    </source>
</evidence>
<reference evidence="1" key="1">
    <citation type="submission" date="2021-02" db="EMBL/GenBank/DDBJ databases">
        <authorList>
            <person name="Cremers G."/>
            <person name="Picone N."/>
        </authorList>
    </citation>
    <scope>NUCLEOTIDE SEQUENCE</scope>
    <source>
        <strain evidence="1">PQ17</strain>
    </source>
</reference>
<evidence type="ECO:0000313" key="2">
    <source>
        <dbReference type="Proteomes" id="UP000663859"/>
    </source>
</evidence>